<dbReference type="Pfam" id="PF13193">
    <property type="entry name" value="AMP-binding_C"/>
    <property type="match status" value="1"/>
</dbReference>
<evidence type="ECO:0000259" key="1">
    <source>
        <dbReference type="Pfam" id="PF00501"/>
    </source>
</evidence>
<dbReference type="Pfam" id="PF00501">
    <property type="entry name" value="AMP-binding"/>
    <property type="match status" value="1"/>
</dbReference>
<feature type="domain" description="AMP-dependent synthetase/ligase" evidence="1">
    <location>
        <begin position="19"/>
        <end position="374"/>
    </location>
</feature>
<gene>
    <name evidence="3" type="ORF">CLV47_107190</name>
</gene>
<dbReference type="PANTHER" id="PTHR43767:SF1">
    <property type="entry name" value="NONRIBOSOMAL PEPTIDE SYNTHASE PES1 (EUROFUNG)-RELATED"/>
    <property type="match status" value="1"/>
</dbReference>
<dbReference type="Gene3D" id="3.30.300.30">
    <property type="match status" value="1"/>
</dbReference>
<dbReference type="OrthoDB" id="9803968at2"/>
<accession>A0A2T1A0D5</accession>
<evidence type="ECO:0000259" key="2">
    <source>
        <dbReference type="Pfam" id="PF13193"/>
    </source>
</evidence>
<dbReference type="GO" id="GO:0016878">
    <property type="term" value="F:acid-thiol ligase activity"/>
    <property type="evidence" value="ECO:0007669"/>
    <property type="project" value="UniProtKB-ARBA"/>
</dbReference>
<dbReference type="InterPro" id="IPR045851">
    <property type="entry name" value="AMP-bd_C_sf"/>
</dbReference>
<dbReference type="InterPro" id="IPR020845">
    <property type="entry name" value="AMP-binding_CS"/>
</dbReference>
<dbReference type="RefSeq" id="WP_106349002.1">
    <property type="nucleotide sequence ID" value="NZ_PVUE01000007.1"/>
</dbReference>
<organism evidence="3 4">
    <name type="scientific">Antricoccus suffuscus</name>
    <dbReference type="NCBI Taxonomy" id="1629062"/>
    <lineage>
        <taxon>Bacteria</taxon>
        <taxon>Bacillati</taxon>
        <taxon>Actinomycetota</taxon>
        <taxon>Actinomycetes</taxon>
        <taxon>Geodermatophilales</taxon>
        <taxon>Antricoccaceae</taxon>
        <taxon>Antricoccus</taxon>
    </lineage>
</organism>
<dbReference type="EMBL" id="PVUE01000007">
    <property type="protein sequence ID" value="PRZ42062.1"/>
    <property type="molecule type" value="Genomic_DNA"/>
</dbReference>
<protein>
    <submittedName>
        <fullName evidence="3">Fatty-acyl-CoA synthase</fullName>
    </submittedName>
</protein>
<dbReference type="AlphaFoldDB" id="A0A2T1A0D5"/>
<reference evidence="3 4" key="1">
    <citation type="submission" date="2018-03" db="EMBL/GenBank/DDBJ databases">
        <title>Genomic Encyclopedia of Archaeal and Bacterial Type Strains, Phase II (KMG-II): from individual species to whole genera.</title>
        <authorList>
            <person name="Goeker M."/>
        </authorList>
    </citation>
    <scope>NUCLEOTIDE SEQUENCE [LARGE SCALE GENOMIC DNA]</scope>
    <source>
        <strain evidence="3 4">DSM 100065</strain>
    </source>
</reference>
<dbReference type="PANTHER" id="PTHR43767">
    <property type="entry name" value="LONG-CHAIN-FATTY-ACID--COA LIGASE"/>
    <property type="match status" value="1"/>
</dbReference>
<sequence length="518" mass="56430">MTTLDAAASSITVNSVFQNAFRIYSGRVAVTSEDGSQTYSEIGERSARLAAALTELGVRKGDRVAVLSETRPEYVETYAALASLGVTALTLNIRLHAQEIEYCIATGKPVAIIVSEPLLHLVDALRSRECSISDWICLEPGIDGYVSYEELLAGAGGPPPVVEISGDDIHNVLYTSGTTGRPKGAMISQSAAAVRALRLAQWFALTPEDGFIGWLPLFHCGGDESLYATMLTGGRFAALRKADPETMFRVIERDRLSWSLLLPGVLTDFLYHPRRTDYDLTSLRFAIGYANMMPLVVQELTRECDIDFYDAFGQTEASYVLAHGMSGPGEMPSLHKTPTPLMEVRITDAEMNEAPVGVPGECVVRGPSVMSGYLDDPEATEEVFRGGWLHTGDILVRHEDGTVSYVDREKFLVKTGGENVYPAEVEKVIAQMDAVQEVCVFGVPDERWGETVKAVVVLRPGASATAAEVAEHCRAQLAGYKRPRYVQFMSEDQLPRSATGKLQRHVLATNPVTDGESV</sequence>
<dbReference type="InterPro" id="IPR042099">
    <property type="entry name" value="ANL_N_sf"/>
</dbReference>
<dbReference type="Proteomes" id="UP000237752">
    <property type="component" value="Unassembled WGS sequence"/>
</dbReference>
<evidence type="ECO:0000313" key="4">
    <source>
        <dbReference type="Proteomes" id="UP000237752"/>
    </source>
</evidence>
<proteinExistence type="predicted"/>
<dbReference type="InterPro" id="IPR025110">
    <property type="entry name" value="AMP-bd_C"/>
</dbReference>
<keyword evidence="4" id="KW-1185">Reference proteome</keyword>
<evidence type="ECO:0000313" key="3">
    <source>
        <dbReference type="EMBL" id="PRZ42062.1"/>
    </source>
</evidence>
<name>A0A2T1A0D5_9ACTN</name>
<feature type="domain" description="AMP-binding enzyme C-terminal" evidence="2">
    <location>
        <begin position="424"/>
        <end position="501"/>
    </location>
</feature>
<dbReference type="Gene3D" id="3.40.50.12780">
    <property type="entry name" value="N-terminal domain of ligase-like"/>
    <property type="match status" value="1"/>
</dbReference>
<dbReference type="SUPFAM" id="SSF56801">
    <property type="entry name" value="Acetyl-CoA synthetase-like"/>
    <property type="match status" value="1"/>
</dbReference>
<comment type="caution">
    <text evidence="3">The sequence shown here is derived from an EMBL/GenBank/DDBJ whole genome shotgun (WGS) entry which is preliminary data.</text>
</comment>
<dbReference type="InterPro" id="IPR000873">
    <property type="entry name" value="AMP-dep_synth/lig_dom"/>
</dbReference>
<dbReference type="InterPro" id="IPR050237">
    <property type="entry name" value="ATP-dep_AMP-bd_enzyme"/>
</dbReference>
<dbReference type="PROSITE" id="PS00455">
    <property type="entry name" value="AMP_BINDING"/>
    <property type="match status" value="1"/>
</dbReference>